<dbReference type="EMBL" id="ML977319">
    <property type="protein sequence ID" value="KAF2117273.1"/>
    <property type="molecule type" value="Genomic_DNA"/>
</dbReference>
<dbReference type="GO" id="GO:0005737">
    <property type="term" value="C:cytoplasm"/>
    <property type="evidence" value="ECO:0007669"/>
    <property type="project" value="TreeGrafter"/>
</dbReference>
<accession>A0A6A5ZEA9</accession>
<feature type="signal peptide" evidence="10">
    <location>
        <begin position="1"/>
        <end position="21"/>
    </location>
</feature>
<protein>
    <recommendedName>
        <fullName evidence="15">DUF21-domain-containing protein</fullName>
    </recommendedName>
</protein>
<feature type="domain" description="CBS" evidence="11">
    <location>
        <begin position="315"/>
        <end position="376"/>
    </location>
</feature>
<dbReference type="Proteomes" id="UP000799770">
    <property type="component" value="Unassembled WGS sequence"/>
</dbReference>
<dbReference type="PROSITE" id="PS51846">
    <property type="entry name" value="CNNM"/>
    <property type="match status" value="1"/>
</dbReference>
<evidence type="ECO:0000256" key="1">
    <source>
        <dbReference type="ARBA" id="ARBA00004141"/>
    </source>
</evidence>
<dbReference type="FunFam" id="3.10.580.10:FF:000006">
    <property type="entry name" value="DUF21 and CBS domain protein"/>
    <property type="match status" value="1"/>
</dbReference>
<keyword evidence="14" id="KW-1185">Reference proteome</keyword>
<feature type="chain" id="PRO_5025620834" description="DUF21-domain-containing protein" evidence="10">
    <location>
        <begin position="22"/>
        <end position="707"/>
    </location>
</feature>
<dbReference type="PANTHER" id="PTHR12064:SF97">
    <property type="entry name" value="METAL TRANSPORTER CNNM-5"/>
    <property type="match status" value="1"/>
</dbReference>
<dbReference type="Pfam" id="PF01595">
    <property type="entry name" value="CNNM"/>
    <property type="match status" value="1"/>
</dbReference>
<dbReference type="GO" id="GO:0016020">
    <property type="term" value="C:membrane"/>
    <property type="evidence" value="ECO:0007669"/>
    <property type="project" value="UniProtKB-SubCell"/>
</dbReference>
<comment type="subcellular location">
    <subcellularLocation>
        <location evidence="1">Membrane</location>
        <topology evidence="1">Multi-pass membrane protein</topology>
    </subcellularLocation>
</comment>
<dbReference type="AlphaFoldDB" id="A0A6A5ZEA9"/>
<dbReference type="OrthoDB" id="5353557at2759"/>
<evidence type="ECO:0000256" key="2">
    <source>
        <dbReference type="ARBA" id="ARBA00022692"/>
    </source>
</evidence>
<dbReference type="PROSITE" id="PS51371">
    <property type="entry name" value="CBS"/>
    <property type="match status" value="2"/>
</dbReference>
<feature type="domain" description="CNNM transmembrane" evidence="12">
    <location>
        <begin position="41"/>
        <end position="227"/>
    </location>
</feature>
<dbReference type="PANTHER" id="PTHR12064">
    <property type="entry name" value="METAL TRANSPORTER CNNM"/>
    <property type="match status" value="1"/>
</dbReference>
<feature type="region of interest" description="Disordered" evidence="8">
    <location>
        <begin position="556"/>
        <end position="631"/>
    </location>
</feature>
<evidence type="ECO:0000256" key="10">
    <source>
        <dbReference type="SAM" id="SignalP"/>
    </source>
</evidence>
<dbReference type="InterPro" id="IPR044751">
    <property type="entry name" value="Ion_transp-like_CBS"/>
</dbReference>
<dbReference type="InterPro" id="IPR000644">
    <property type="entry name" value="CBS_dom"/>
</dbReference>
<evidence type="ECO:0000256" key="3">
    <source>
        <dbReference type="ARBA" id="ARBA00022737"/>
    </source>
</evidence>
<evidence type="ECO:0000259" key="12">
    <source>
        <dbReference type="PROSITE" id="PS51846"/>
    </source>
</evidence>
<dbReference type="GO" id="GO:0030026">
    <property type="term" value="P:intracellular manganese ion homeostasis"/>
    <property type="evidence" value="ECO:0007669"/>
    <property type="project" value="TreeGrafter"/>
</dbReference>
<evidence type="ECO:0000256" key="5">
    <source>
        <dbReference type="ARBA" id="ARBA00023136"/>
    </source>
</evidence>
<reference evidence="13" key="1">
    <citation type="journal article" date="2020" name="Stud. Mycol.">
        <title>101 Dothideomycetes genomes: a test case for predicting lifestyles and emergence of pathogens.</title>
        <authorList>
            <person name="Haridas S."/>
            <person name="Albert R."/>
            <person name="Binder M."/>
            <person name="Bloem J."/>
            <person name="Labutti K."/>
            <person name="Salamov A."/>
            <person name="Andreopoulos B."/>
            <person name="Baker S."/>
            <person name="Barry K."/>
            <person name="Bills G."/>
            <person name="Bluhm B."/>
            <person name="Cannon C."/>
            <person name="Castanera R."/>
            <person name="Culley D."/>
            <person name="Daum C."/>
            <person name="Ezra D."/>
            <person name="Gonzalez J."/>
            <person name="Henrissat B."/>
            <person name="Kuo A."/>
            <person name="Liang C."/>
            <person name="Lipzen A."/>
            <person name="Lutzoni F."/>
            <person name="Magnuson J."/>
            <person name="Mondo S."/>
            <person name="Nolan M."/>
            <person name="Ohm R."/>
            <person name="Pangilinan J."/>
            <person name="Park H.-J."/>
            <person name="Ramirez L."/>
            <person name="Alfaro M."/>
            <person name="Sun H."/>
            <person name="Tritt A."/>
            <person name="Yoshinaga Y."/>
            <person name="Zwiers L.-H."/>
            <person name="Turgeon B."/>
            <person name="Goodwin S."/>
            <person name="Spatafora J."/>
            <person name="Crous P."/>
            <person name="Grigoriev I."/>
        </authorList>
    </citation>
    <scope>NUCLEOTIDE SEQUENCE</scope>
    <source>
        <strain evidence="13">CBS 627.86</strain>
    </source>
</reference>
<dbReference type="Gene3D" id="3.10.580.10">
    <property type="entry name" value="CBS-domain"/>
    <property type="match status" value="1"/>
</dbReference>
<evidence type="ECO:0000256" key="4">
    <source>
        <dbReference type="ARBA" id="ARBA00022989"/>
    </source>
</evidence>
<keyword evidence="5 7" id="KW-0472">Membrane</keyword>
<feature type="domain" description="CBS" evidence="11">
    <location>
        <begin position="246"/>
        <end position="311"/>
    </location>
</feature>
<keyword evidence="2 7" id="KW-0812">Transmembrane</keyword>
<dbReference type="SUPFAM" id="SSF54631">
    <property type="entry name" value="CBS-domain pair"/>
    <property type="match status" value="1"/>
</dbReference>
<dbReference type="GO" id="GO:0010960">
    <property type="term" value="P:magnesium ion homeostasis"/>
    <property type="evidence" value="ECO:0007669"/>
    <property type="project" value="InterPro"/>
</dbReference>
<feature type="compositionally biased region" description="Basic residues" evidence="8">
    <location>
        <begin position="677"/>
        <end position="690"/>
    </location>
</feature>
<evidence type="ECO:0000313" key="13">
    <source>
        <dbReference type="EMBL" id="KAF2117273.1"/>
    </source>
</evidence>
<keyword evidence="4 7" id="KW-1133">Transmembrane helix</keyword>
<feature type="transmembrane region" description="Helical" evidence="9">
    <location>
        <begin position="162"/>
        <end position="182"/>
    </location>
</feature>
<evidence type="ECO:0000259" key="11">
    <source>
        <dbReference type="PROSITE" id="PS51371"/>
    </source>
</evidence>
<feature type="transmembrane region" description="Helical" evidence="9">
    <location>
        <begin position="104"/>
        <end position="125"/>
    </location>
</feature>
<feature type="region of interest" description="Disordered" evidence="8">
    <location>
        <begin position="410"/>
        <end position="466"/>
    </location>
</feature>
<feature type="region of interest" description="Disordered" evidence="8">
    <location>
        <begin position="646"/>
        <end position="707"/>
    </location>
</feature>
<feature type="compositionally biased region" description="Polar residues" evidence="8">
    <location>
        <begin position="556"/>
        <end position="569"/>
    </location>
</feature>
<proteinExistence type="predicted"/>
<feature type="compositionally biased region" description="Basic and acidic residues" evidence="8">
    <location>
        <begin position="577"/>
        <end position="599"/>
    </location>
</feature>
<sequence length="707" mass="75984">MSSSPHAYFALFSILTPLVKALPVLQRAVGALEEDLPRDPKDASLWVYLGTAIALVLLGGAFAGLTIALMGQDEIYLQVIAHSGEGAERKNAKKVLRLLKRGKHWVLVTLLLSNVITNETLPIVLDRSLGGGWPAVLSSTVLIVIFGEVVPQSICVRYGLPIGAWMSPIVFGLMWIMSPVAYPTAKLLDYLLGEDHGTTYKKAGLKTLVTLHKTLGTSPDERLNQDEVTIITAVLDLKAKPVGSIMTPMKDVFTMSADTVLDEEMMDTILSAGYSRIPIYSPDSPENKLNFVGMLLVKMLITYDPEDALRVRDFALATLPETRPETSCLDIINFFQEGKSHMVLVSDFPGETHGAVGVVTLEDVIEELIGEEIIDESDVFVDVHKAIRRMAPAPRTRVPKGAVVTDQAVPTERKLKAENADSPVTATGRRKSSIGELGTSPKPPTLVMRRRSSGNGSIGPSPVALRSDDPEVKQHLKHLGPSNVATRPKQTRINTVKIKPGLPYTIPENGQPPQNNAITTPLHAPQGGIGEGLLDSAGREASDGVQALAVGYGTMSTQNSAKQNSSDSPPTSPKSAAADERTELLVDNRSDSQRKERSNSKSTIGSLHSIHSKSHSPPVHRPARSGSISENIVDLNGVRKIVLETTSSSDSEDKAHSQTDGANDKVTGSETETGKQGGKKKRKKRGKKKKNGGEGSESQPLLGNGQS</sequence>
<name>A0A6A5ZEA9_9PLEO</name>
<keyword evidence="10" id="KW-0732">Signal</keyword>
<dbReference type="CDD" id="cd04590">
    <property type="entry name" value="CBS_pair_CorC_HlyC_assoc"/>
    <property type="match status" value="1"/>
</dbReference>
<dbReference type="InterPro" id="IPR045095">
    <property type="entry name" value="ACDP"/>
</dbReference>
<organism evidence="13 14">
    <name type="scientific">Lophiotrema nucula</name>
    <dbReference type="NCBI Taxonomy" id="690887"/>
    <lineage>
        <taxon>Eukaryota</taxon>
        <taxon>Fungi</taxon>
        <taxon>Dikarya</taxon>
        <taxon>Ascomycota</taxon>
        <taxon>Pezizomycotina</taxon>
        <taxon>Dothideomycetes</taxon>
        <taxon>Pleosporomycetidae</taxon>
        <taxon>Pleosporales</taxon>
        <taxon>Lophiotremataceae</taxon>
        <taxon>Lophiotrema</taxon>
    </lineage>
</organism>
<evidence type="ECO:0000313" key="14">
    <source>
        <dbReference type="Proteomes" id="UP000799770"/>
    </source>
</evidence>
<dbReference type="InterPro" id="IPR046342">
    <property type="entry name" value="CBS_dom_sf"/>
</dbReference>
<evidence type="ECO:0000256" key="9">
    <source>
        <dbReference type="SAM" id="Phobius"/>
    </source>
</evidence>
<evidence type="ECO:0000256" key="6">
    <source>
        <dbReference type="PROSITE-ProRule" id="PRU00703"/>
    </source>
</evidence>
<dbReference type="InterPro" id="IPR002550">
    <property type="entry name" value="CNNM"/>
</dbReference>
<feature type="transmembrane region" description="Helical" evidence="9">
    <location>
        <begin position="131"/>
        <end position="150"/>
    </location>
</feature>
<gene>
    <name evidence="13" type="ORF">BDV96DRAFT_611726</name>
</gene>
<evidence type="ECO:0000256" key="8">
    <source>
        <dbReference type="SAM" id="MobiDB-lite"/>
    </source>
</evidence>
<keyword evidence="6" id="KW-0129">CBS domain</keyword>
<keyword evidence="3" id="KW-0677">Repeat</keyword>
<feature type="region of interest" description="Disordered" evidence="8">
    <location>
        <begin position="500"/>
        <end position="536"/>
    </location>
</feature>
<feature type="transmembrane region" description="Helical" evidence="9">
    <location>
        <begin position="45"/>
        <end position="69"/>
    </location>
</feature>
<evidence type="ECO:0008006" key="15">
    <source>
        <dbReference type="Google" id="ProtNLM"/>
    </source>
</evidence>
<evidence type="ECO:0000256" key="7">
    <source>
        <dbReference type="PROSITE-ProRule" id="PRU01193"/>
    </source>
</evidence>